<name>A0A8H5D814_9AGAR</name>
<accession>A0A8H5D814</accession>
<keyword evidence="4" id="KW-1185">Reference proteome</keyword>
<feature type="transmembrane region" description="Helical" evidence="2">
    <location>
        <begin position="223"/>
        <end position="246"/>
    </location>
</feature>
<feature type="compositionally biased region" description="Low complexity" evidence="1">
    <location>
        <begin position="114"/>
        <end position="127"/>
    </location>
</feature>
<dbReference type="PANTHER" id="PTHR39336:SF3">
    <property type="entry name" value="PYRIDOXAMINE PHOSPHATE OXIDASE"/>
    <property type="match status" value="1"/>
</dbReference>
<dbReference type="PANTHER" id="PTHR39336">
    <property type="entry name" value="PYRIDOXAMINE PHOSPHATE OXIDASE FAMILY PROTEIN (AFU_ORTHOLOGUE AFUA_6G11440)"/>
    <property type="match status" value="1"/>
</dbReference>
<evidence type="ECO:0000256" key="2">
    <source>
        <dbReference type="SAM" id="Phobius"/>
    </source>
</evidence>
<feature type="region of interest" description="Disordered" evidence="1">
    <location>
        <begin position="114"/>
        <end position="144"/>
    </location>
</feature>
<dbReference type="AlphaFoldDB" id="A0A8H5D814"/>
<evidence type="ECO:0000313" key="3">
    <source>
        <dbReference type="EMBL" id="KAF5353917.1"/>
    </source>
</evidence>
<reference evidence="3 4" key="1">
    <citation type="journal article" date="2020" name="ISME J.">
        <title>Uncovering the hidden diversity of litter-decomposition mechanisms in mushroom-forming fungi.</title>
        <authorList>
            <person name="Floudas D."/>
            <person name="Bentzer J."/>
            <person name="Ahren D."/>
            <person name="Johansson T."/>
            <person name="Persson P."/>
            <person name="Tunlid A."/>
        </authorList>
    </citation>
    <scope>NUCLEOTIDE SEQUENCE [LARGE SCALE GENOMIC DNA]</scope>
    <source>
        <strain evidence="3 4">CBS 146.42</strain>
    </source>
</reference>
<proteinExistence type="predicted"/>
<keyword evidence="2" id="KW-0812">Transmembrane</keyword>
<comment type="caution">
    <text evidence="3">The sequence shown here is derived from an EMBL/GenBank/DDBJ whole genome shotgun (WGS) entry which is preliminary data.</text>
</comment>
<keyword evidence="2" id="KW-0472">Membrane</keyword>
<evidence type="ECO:0000313" key="4">
    <source>
        <dbReference type="Proteomes" id="UP000559027"/>
    </source>
</evidence>
<organism evidence="3 4">
    <name type="scientific">Leucocoprinus leucothites</name>
    <dbReference type="NCBI Taxonomy" id="201217"/>
    <lineage>
        <taxon>Eukaryota</taxon>
        <taxon>Fungi</taxon>
        <taxon>Dikarya</taxon>
        <taxon>Basidiomycota</taxon>
        <taxon>Agaricomycotina</taxon>
        <taxon>Agaricomycetes</taxon>
        <taxon>Agaricomycetidae</taxon>
        <taxon>Agaricales</taxon>
        <taxon>Agaricineae</taxon>
        <taxon>Agaricaceae</taxon>
        <taxon>Leucocoprinus</taxon>
    </lineage>
</organism>
<dbReference type="OrthoDB" id="539398at2759"/>
<protein>
    <submittedName>
        <fullName evidence="3">Uncharacterized protein</fullName>
    </submittedName>
</protein>
<gene>
    <name evidence="3" type="ORF">D9756_007130</name>
</gene>
<dbReference type="Proteomes" id="UP000559027">
    <property type="component" value="Unassembled WGS sequence"/>
</dbReference>
<sequence>MVVYRYYFMHSKGHLRLSGFTEQSCIGTVYEYGTPEYDTFLSSVQDTDSSEALVEKEEVLRRPGSRAVILVDILQVMTTCGWSVPYYEFKSYRTKLHDWAENLESHDAPLSVPTTASLSSLASTSTSHHPDDHPKLKPLTSDSQPTQNLAELLPKGSIKAWWHTRNSHSIDGLPGLLGAFGVDGMLFSTRNYPGQATTTTTSNRVIDNGDSKKRISERGGDSFVFGLISGLGLGLGIGASVVALAVGRTRRLL</sequence>
<evidence type="ECO:0000256" key="1">
    <source>
        <dbReference type="SAM" id="MobiDB-lite"/>
    </source>
</evidence>
<keyword evidence="2" id="KW-1133">Transmembrane helix</keyword>
<dbReference type="EMBL" id="JAACJO010000009">
    <property type="protein sequence ID" value="KAF5353917.1"/>
    <property type="molecule type" value="Genomic_DNA"/>
</dbReference>